<dbReference type="PATRIC" id="fig|1156913.3.peg.7109"/>
<dbReference type="HOGENOM" id="CLU_2144035_0_0_11"/>
<gene>
    <name evidence="1" type="ORF">AORI_6966</name>
</gene>
<dbReference type="Proteomes" id="UP000013968">
    <property type="component" value="Chromosome"/>
</dbReference>
<dbReference type="KEGG" id="aoi:AORI_6966"/>
<dbReference type="EMBL" id="CP003410">
    <property type="protein sequence ID" value="AGM09548.1"/>
    <property type="molecule type" value="Genomic_DNA"/>
</dbReference>
<accession>R4TGV8</accession>
<reference evidence="1 2" key="1">
    <citation type="journal article" date="2013" name="BMC Genomics">
        <title>ContigScape: a Cytoscape plugin facilitating microbial genome gap closing.</title>
        <authorList>
            <person name="Tang B."/>
            <person name="Wang Q."/>
            <person name="Yang M."/>
            <person name="Xie F."/>
            <person name="Zhu Y."/>
            <person name="Zhuo Y."/>
            <person name="Wang S."/>
            <person name="Gao H."/>
            <person name="Ding X."/>
            <person name="Zhang L."/>
            <person name="Zhao G."/>
            <person name="Zheng H."/>
        </authorList>
    </citation>
    <scope>NUCLEOTIDE SEQUENCE [LARGE SCALE GENOMIC DNA]</scope>
    <source>
        <strain evidence="1 2">HCCB10007</strain>
    </source>
</reference>
<sequence length="116" mass="12957">MEDDMRNIPVNLAGYRLTVSENPEMKMRKVDGREEVVTDREGVTKYTVALMVKAKGEKGEEIRVTLDADPGEGFSEDEMTRVELIDPRVTPYSFKNDRGETVSGVAWGAAGMKPLF</sequence>
<evidence type="ECO:0000313" key="1">
    <source>
        <dbReference type="EMBL" id="AGM09548.1"/>
    </source>
</evidence>
<evidence type="ECO:0000313" key="2">
    <source>
        <dbReference type="Proteomes" id="UP000013968"/>
    </source>
</evidence>
<dbReference type="AlphaFoldDB" id="R4TGV8"/>
<keyword evidence="2" id="KW-1185">Reference proteome</keyword>
<name>R4TGV8_9PSEU</name>
<organism evidence="1 2">
    <name type="scientific">Amycolatopsis keratiniphila</name>
    <dbReference type="NCBI Taxonomy" id="129921"/>
    <lineage>
        <taxon>Bacteria</taxon>
        <taxon>Bacillati</taxon>
        <taxon>Actinomycetota</taxon>
        <taxon>Actinomycetes</taxon>
        <taxon>Pseudonocardiales</taxon>
        <taxon>Pseudonocardiaceae</taxon>
        <taxon>Amycolatopsis</taxon>
        <taxon>Amycolatopsis japonica group</taxon>
    </lineage>
</organism>
<protein>
    <submittedName>
        <fullName evidence="1">Uncharacterized protein</fullName>
    </submittedName>
</protein>
<proteinExistence type="predicted"/>